<feature type="transmembrane region" description="Helical" evidence="6">
    <location>
        <begin position="227"/>
        <end position="251"/>
    </location>
</feature>
<dbReference type="PANTHER" id="PTHR11706">
    <property type="entry name" value="SOLUTE CARRIER PROTEIN FAMILY 11 MEMBER"/>
    <property type="match status" value="1"/>
</dbReference>
<proteinExistence type="predicted"/>
<dbReference type="Proteomes" id="UP000184203">
    <property type="component" value="Unassembled WGS sequence"/>
</dbReference>
<feature type="transmembrane region" description="Helical" evidence="6">
    <location>
        <begin position="339"/>
        <end position="358"/>
    </location>
</feature>
<dbReference type="InterPro" id="IPR001046">
    <property type="entry name" value="NRAMP_fam"/>
</dbReference>
<reference evidence="8" key="1">
    <citation type="submission" date="2016-11" db="EMBL/GenBank/DDBJ databases">
        <authorList>
            <person name="Varghese N."/>
            <person name="Submissions S."/>
        </authorList>
    </citation>
    <scope>NUCLEOTIDE SEQUENCE [LARGE SCALE GENOMIC DNA]</scope>
    <source>
        <strain evidence="8">DX253</strain>
    </source>
</reference>
<dbReference type="AlphaFoldDB" id="A0A1M6Z752"/>
<keyword evidence="4 6" id="KW-1133">Transmembrane helix</keyword>
<sequence>MKIIERLRSIGPGAMVAAAFIGPGTVTTASVTGAEFGYALVWTIVFSIIATIVLQEMSARLGVVSRHGLGEALRGQFDSRALSVVSIALVVSAIGIGTAAYETGNILGGAAGLEGITGISAHIWGPVMGLCAAALLWTGRYKLIEKALVALVGIMAISFLIDAIVIGPDLGALAMGFVPSVPEGSTFLITGLIGTTVVGYNLFLHAGSVQERWAGPDELPESRADTILSIVIGGLITISILVTAAAAFPVGTEIDNVSRMADQIEPLAGPYATVLFSIGLFAAGFTSATTAPLAGAYATAGALGWDTDLKSPGFRAVWGSILFIGVVFSASGYQPVQAIVFAQVANGILLPIVALFLIYIMNDRNILGEHVNDTTQNVLGIGVTLIVVWLGVRALYTVGQNLGVF</sequence>
<dbReference type="GO" id="GO:0005886">
    <property type="term" value="C:plasma membrane"/>
    <property type="evidence" value="ECO:0007669"/>
    <property type="project" value="TreeGrafter"/>
</dbReference>
<feature type="transmembrane region" description="Helical" evidence="6">
    <location>
        <begin position="316"/>
        <end position="333"/>
    </location>
</feature>
<evidence type="ECO:0000256" key="2">
    <source>
        <dbReference type="ARBA" id="ARBA00022448"/>
    </source>
</evidence>
<dbReference type="PRINTS" id="PR00447">
    <property type="entry name" value="NATRESASSCMP"/>
</dbReference>
<keyword evidence="2" id="KW-0813">Transport</keyword>
<dbReference type="NCBIfam" id="NF037982">
    <property type="entry name" value="Nramp_1"/>
    <property type="match status" value="1"/>
</dbReference>
<keyword evidence="5 6" id="KW-0472">Membrane</keyword>
<dbReference type="RefSeq" id="WP_026177970.1">
    <property type="nucleotide sequence ID" value="NZ_AEMG01000013.1"/>
</dbReference>
<dbReference type="GO" id="GO:0015086">
    <property type="term" value="F:cadmium ion transmembrane transporter activity"/>
    <property type="evidence" value="ECO:0007669"/>
    <property type="project" value="TreeGrafter"/>
</dbReference>
<evidence type="ECO:0000313" key="7">
    <source>
        <dbReference type="EMBL" id="SHL26252.1"/>
    </source>
</evidence>
<feature type="transmembrane region" description="Helical" evidence="6">
    <location>
        <begin position="147"/>
        <end position="167"/>
    </location>
</feature>
<organism evidence="7 8">
    <name type="scientific">Haladaptatus paucihalophilus DX253</name>
    <dbReference type="NCBI Taxonomy" id="797209"/>
    <lineage>
        <taxon>Archaea</taxon>
        <taxon>Methanobacteriati</taxon>
        <taxon>Methanobacteriota</taxon>
        <taxon>Stenosarchaea group</taxon>
        <taxon>Halobacteria</taxon>
        <taxon>Halobacteriales</taxon>
        <taxon>Haladaptataceae</taxon>
        <taxon>Haladaptatus</taxon>
    </lineage>
</organism>
<dbReference type="EMBL" id="FRAN01000005">
    <property type="protein sequence ID" value="SHL26252.1"/>
    <property type="molecule type" value="Genomic_DNA"/>
</dbReference>
<dbReference type="OrthoDB" id="211791at2157"/>
<feature type="transmembrane region" description="Helical" evidence="6">
    <location>
        <begin position="378"/>
        <end position="396"/>
    </location>
</feature>
<dbReference type="GO" id="GO:0005384">
    <property type="term" value="F:manganese ion transmembrane transporter activity"/>
    <property type="evidence" value="ECO:0007669"/>
    <property type="project" value="TreeGrafter"/>
</dbReference>
<feature type="transmembrane region" description="Helical" evidence="6">
    <location>
        <begin position="121"/>
        <end position="138"/>
    </location>
</feature>
<comment type="subcellular location">
    <subcellularLocation>
        <location evidence="1">Membrane</location>
        <topology evidence="1">Multi-pass membrane protein</topology>
    </subcellularLocation>
</comment>
<dbReference type="GO" id="GO:0034755">
    <property type="term" value="P:iron ion transmembrane transport"/>
    <property type="evidence" value="ECO:0007669"/>
    <property type="project" value="TreeGrafter"/>
</dbReference>
<evidence type="ECO:0000256" key="5">
    <source>
        <dbReference type="ARBA" id="ARBA00023136"/>
    </source>
</evidence>
<gene>
    <name evidence="7" type="ORF">SAMN05444342_3456</name>
</gene>
<name>A0A1M6Z752_HALPU</name>
<dbReference type="PANTHER" id="PTHR11706:SF33">
    <property type="entry name" value="NATURAL RESISTANCE-ASSOCIATED MACROPHAGE PROTEIN 2"/>
    <property type="match status" value="1"/>
</dbReference>
<keyword evidence="8" id="KW-1185">Reference proteome</keyword>
<evidence type="ECO:0000256" key="6">
    <source>
        <dbReference type="SAM" id="Phobius"/>
    </source>
</evidence>
<evidence type="ECO:0000256" key="4">
    <source>
        <dbReference type="ARBA" id="ARBA00022989"/>
    </source>
</evidence>
<dbReference type="Pfam" id="PF01566">
    <property type="entry name" value="Nramp"/>
    <property type="match status" value="1"/>
</dbReference>
<evidence type="ECO:0000256" key="1">
    <source>
        <dbReference type="ARBA" id="ARBA00004141"/>
    </source>
</evidence>
<evidence type="ECO:0000313" key="8">
    <source>
        <dbReference type="Proteomes" id="UP000184203"/>
    </source>
</evidence>
<accession>A0A1M6Z752</accession>
<protein>
    <submittedName>
        <fullName evidence="7">NRAMP (Natural resistance-associated macrophage protein) metal ion transporters</fullName>
    </submittedName>
</protein>
<keyword evidence="3 6" id="KW-0812">Transmembrane</keyword>
<feature type="transmembrane region" description="Helical" evidence="6">
    <location>
        <begin position="38"/>
        <end position="59"/>
    </location>
</feature>
<feature type="transmembrane region" description="Helical" evidence="6">
    <location>
        <begin position="187"/>
        <end position="206"/>
    </location>
</feature>
<evidence type="ECO:0000256" key="3">
    <source>
        <dbReference type="ARBA" id="ARBA00022692"/>
    </source>
</evidence>
<feature type="transmembrane region" description="Helical" evidence="6">
    <location>
        <begin position="271"/>
        <end position="304"/>
    </location>
</feature>
<feature type="transmembrane region" description="Helical" evidence="6">
    <location>
        <begin position="80"/>
        <end position="101"/>
    </location>
</feature>